<evidence type="ECO:0000256" key="1">
    <source>
        <dbReference type="SAM" id="MobiDB-lite"/>
    </source>
</evidence>
<dbReference type="EMBL" id="CP069112">
    <property type="protein sequence ID" value="QSS62403.1"/>
    <property type="molecule type" value="Genomic_DNA"/>
</dbReference>
<dbReference type="VEuPathDB" id="FungiDB:I7I51_02140"/>
<protein>
    <submittedName>
        <fullName evidence="2">Uncharacterized protein</fullName>
    </submittedName>
</protein>
<dbReference type="Proteomes" id="UP000663671">
    <property type="component" value="Chromosome 7"/>
</dbReference>
<evidence type="ECO:0000313" key="3">
    <source>
        <dbReference type="Proteomes" id="UP000663671"/>
    </source>
</evidence>
<reference evidence="2" key="1">
    <citation type="submission" date="2021-01" db="EMBL/GenBank/DDBJ databases">
        <title>Chromosome-level genome assembly of a human fungal pathogen reveals clustering of transcriptionally co-regulated genes.</title>
        <authorList>
            <person name="Voorhies M."/>
            <person name="Cohen S."/>
            <person name="Shea T.P."/>
            <person name="Petrus S."/>
            <person name="Munoz J.F."/>
            <person name="Poplawski S."/>
            <person name="Goldman W.E."/>
            <person name="Michael T."/>
            <person name="Cuomo C.A."/>
            <person name="Sil A."/>
            <person name="Beyhan S."/>
        </authorList>
    </citation>
    <scope>NUCLEOTIDE SEQUENCE</scope>
    <source>
        <strain evidence="2">WU24</strain>
    </source>
</reference>
<accession>A0A8A1MCF6</accession>
<feature type="region of interest" description="Disordered" evidence="1">
    <location>
        <begin position="29"/>
        <end position="53"/>
    </location>
</feature>
<proteinExistence type="predicted"/>
<name>A0A8A1MCF6_AJECA</name>
<gene>
    <name evidence="2" type="ORF">I7I51_02140</name>
</gene>
<sequence length="173" mass="19853">MSRGKHAGGNWPTLEEEVYVCKYRQNQAIDTLRRQPPNPTPPSPSETKNRDQKDAPLCFRISTVITPAPSDKTEYSLTRYLPAELVFQSYPLQIRHFPGKWKQLFLPEVLQVLRSSLNHSTFHPQEAPGRPCHKRPEYIRGIIHSSQNFVNFDSNSTNALAFKSSMRNMSVTE</sequence>
<organism evidence="2 3">
    <name type="scientific">Ajellomyces capsulatus</name>
    <name type="common">Darling's disease fungus</name>
    <name type="synonym">Histoplasma capsulatum</name>
    <dbReference type="NCBI Taxonomy" id="5037"/>
    <lineage>
        <taxon>Eukaryota</taxon>
        <taxon>Fungi</taxon>
        <taxon>Dikarya</taxon>
        <taxon>Ascomycota</taxon>
        <taxon>Pezizomycotina</taxon>
        <taxon>Eurotiomycetes</taxon>
        <taxon>Eurotiomycetidae</taxon>
        <taxon>Onygenales</taxon>
        <taxon>Ajellomycetaceae</taxon>
        <taxon>Histoplasma</taxon>
    </lineage>
</organism>
<evidence type="ECO:0000313" key="2">
    <source>
        <dbReference type="EMBL" id="QSS62403.1"/>
    </source>
</evidence>
<dbReference type="AlphaFoldDB" id="A0A8A1MCF6"/>